<evidence type="ECO:0000259" key="6">
    <source>
        <dbReference type="Pfam" id="PF01212"/>
    </source>
</evidence>
<feature type="modified residue" description="N6-(pyridoxal phosphate)lysine" evidence="5">
    <location>
        <position position="213"/>
    </location>
</feature>
<dbReference type="GO" id="GO:0006545">
    <property type="term" value="P:glycine biosynthetic process"/>
    <property type="evidence" value="ECO:0007669"/>
    <property type="project" value="TreeGrafter"/>
</dbReference>
<gene>
    <name evidence="7" type="ORF">W5A_11054</name>
</gene>
<dbReference type="CDD" id="cd06502">
    <property type="entry name" value="TA_like"/>
    <property type="match status" value="1"/>
</dbReference>
<evidence type="ECO:0000313" key="8">
    <source>
        <dbReference type="Proteomes" id="UP000005938"/>
    </source>
</evidence>
<dbReference type="GO" id="GO:0008732">
    <property type="term" value="F:L-allo-threonine aldolase activity"/>
    <property type="evidence" value="ECO:0007669"/>
    <property type="project" value="TreeGrafter"/>
</dbReference>
<dbReference type="GO" id="GO:0005829">
    <property type="term" value="C:cytosol"/>
    <property type="evidence" value="ECO:0007669"/>
    <property type="project" value="TreeGrafter"/>
</dbReference>
<organism evidence="7 8">
    <name type="scientific">Imtechella halotolerans K1</name>
    <dbReference type="NCBI Taxonomy" id="946077"/>
    <lineage>
        <taxon>Bacteria</taxon>
        <taxon>Pseudomonadati</taxon>
        <taxon>Bacteroidota</taxon>
        <taxon>Flavobacteriia</taxon>
        <taxon>Flavobacteriales</taxon>
        <taxon>Flavobacteriaceae</taxon>
        <taxon>Imtechella</taxon>
    </lineage>
</organism>
<dbReference type="InterPro" id="IPR015421">
    <property type="entry name" value="PyrdxlP-dep_Trfase_major"/>
</dbReference>
<dbReference type="InterPro" id="IPR023603">
    <property type="entry name" value="Low_specificity_L-TA-like"/>
</dbReference>
<dbReference type="Gene3D" id="3.40.640.10">
    <property type="entry name" value="Type I PLP-dependent aspartate aminotransferase-like (Major domain)"/>
    <property type="match status" value="1"/>
</dbReference>
<sequence length="353" mass="39072">MYDDRRILISIYSMINLISDTVTKPTPEMLEAMMSASVGDDVYKTDESINALEEKVATLFGMEAALFFPSGTMANQTAIKVHTQPGEQLICDKDAHIFNYEGGGVSFNSGVSCRLLDGVNGTITAEQVRSFINPPDFYHSPLTSLVCIENTANRGGGTCWDFREIEKIREVCDSHGLGYHLDGARLWNALVAKNETANQYGKVFDTISVCLSKGLGCPIGSVLVGSKKHMDKAIRVRKIFGGGMRQAGYLAAAGIYALDHHIDRLAEDHQRAKEIAAVLRKMSYVKEVGDVETNIIIFYLNDHVSEQSFLNTLKEKGVYLSGMGSGKLRIVTHLDYTDKMHQRFLEILHSISF</sequence>
<keyword evidence="8" id="KW-1185">Reference proteome</keyword>
<keyword evidence="3" id="KW-0663">Pyridoxal phosphate</keyword>
<dbReference type="SUPFAM" id="SSF53383">
    <property type="entry name" value="PLP-dependent transferases"/>
    <property type="match status" value="1"/>
</dbReference>
<dbReference type="InterPro" id="IPR001597">
    <property type="entry name" value="ArAA_b-elim_lyase/Thr_aldolase"/>
</dbReference>
<evidence type="ECO:0000256" key="2">
    <source>
        <dbReference type="ARBA" id="ARBA00006966"/>
    </source>
</evidence>
<keyword evidence="4" id="KW-0456">Lyase</keyword>
<evidence type="ECO:0000313" key="7">
    <source>
        <dbReference type="EMBL" id="EID72849.1"/>
    </source>
</evidence>
<dbReference type="NCBIfam" id="NF041359">
    <property type="entry name" value="GntG_guanitoxin"/>
    <property type="match status" value="1"/>
</dbReference>
<evidence type="ECO:0000256" key="1">
    <source>
        <dbReference type="ARBA" id="ARBA00001933"/>
    </source>
</evidence>
<dbReference type="PANTHER" id="PTHR48097:SF9">
    <property type="entry name" value="L-THREONINE ALDOLASE"/>
    <property type="match status" value="1"/>
</dbReference>
<name>I0W8Y3_9FLAO</name>
<dbReference type="GO" id="GO:0006567">
    <property type="term" value="P:L-threonine catabolic process"/>
    <property type="evidence" value="ECO:0007669"/>
    <property type="project" value="TreeGrafter"/>
</dbReference>
<dbReference type="AlphaFoldDB" id="I0W8Y3"/>
<evidence type="ECO:0000256" key="5">
    <source>
        <dbReference type="PIRSR" id="PIRSR017617-1"/>
    </source>
</evidence>
<dbReference type="InterPro" id="IPR015422">
    <property type="entry name" value="PyrdxlP-dep_Trfase_small"/>
</dbReference>
<comment type="cofactor">
    <cofactor evidence="1">
        <name>pyridoxal 5'-phosphate</name>
        <dbReference type="ChEBI" id="CHEBI:597326"/>
    </cofactor>
</comment>
<evidence type="ECO:0000256" key="3">
    <source>
        <dbReference type="ARBA" id="ARBA00022898"/>
    </source>
</evidence>
<evidence type="ECO:0000256" key="4">
    <source>
        <dbReference type="ARBA" id="ARBA00023239"/>
    </source>
</evidence>
<comment type="caution">
    <text evidence="7">The sequence shown here is derived from an EMBL/GenBank/DDBJ whole genome shotgun (WGS) entry which is preliminary data.</text>
</comment>
<dbReference type="Pfam" id="PF01212">
    <property type="entry name" value="Beta_elim_lyase"/>
    <property type="match status" value="1"/>
</dbReference>
<reference evidence="7 8" key="1">
    <citation type="journal article" date="2012" name="J. Bacteriol.">
        <title>Genome Sequence of the Halotolerant Bacterium Imtechella halotolerans K1T.</title>
        <authorList>
            <person name="Kumar S."/>
            <person name="Vikram S."/>
            <person name="Subramanian S."/>
            <person name="Raghava G.P."/>
            <person name="Pinnaka A.K."/>
        </authorList>
    </citation>
    <scope>NUCLEOTIDE SEQUENCE [LARGE SCALE GENOMIC DNA]</scope>
    <source>
        <strain evidence="7 8">K1</strain>
    </source>
</reference>
<dbReference type="PANTHER" id="PTHR48097">
    <property type="entry name" value="L-THREONINE ALDOLASE-RELATED"/>
    <property type="match status" value="1"/>
</dbReference>
<dbReference type="STRING" id="946077.W5A_11054"/>
<feature type="domain" description="Aromatic amino acid beta-eliminating lyase/threonine aldolase" evidence="6">
    <location>
        <begin position="16"/>
        <end position="300"/>
    </location>
</feature>
<proteinExistence type="inferred from homology"/>
<dbReference type="PIRSF" id="PIRSF017617">
    <property type="entry name" value="Thr_aldolase"/>
    <property type="match status" value="1"/>
</dbReference>
<dbReference type="InterPro" id="IPR015424">
    <property type="entry name" value="PyrdxlP-dep_Trfase"/>
</dbReference>
<dbReference type="EMBL" id="AJJU01000032">
    <property type="protein sequence ID" value="EID72849.1"/>
    <property type="molecule type" value="Genomic_DNA"/>
</dbReference>
<dbReference type="PATRIC" id="fig|946077.3.peg.2228"/>
<protein>
    <submittedName>
        <fullName evidence="7">L-allo-threonine aldolase</fullName>
    </submittedName>
</protein>
<dbReference type="Gene3D" id="3.90.1150.10">
    <property type="entry name" value="Aspartate Aminotransferase, domain 1"/>
    <property type="match status" value="1"/>
</dbReference>
<accession>I0W8Y3</accession>
<dbReference type="Proteomes" id="UP000005938">
    <property type="component" value="Unassembled WGS sequence"/>
</dbReference>
<dbReference type="FunFam" id="3.40.640.10:FF:000030">
    <property type="entry name" value="Low-specificity L-threonine aldolase"/>
    <property type="match status" value="1"/>
</dbReference>
<dbReference type="eggNOG" id="COG2008">
    <property type="taxonomic scope" value="Bacteria"/>
</dbReference>
<comment type="similarity">
    <text evidence="2">Belongs to the threonine aldolase family.</text>
</comment>